<evidence type="ECO:0000313" key="2">
    <source>
        <dbReference type="Proteomes" id="UP000186817"/>
    </source>
</evidence>
<gene>
    <name evidence="1" type="ORF">AK812_SmicGene33402</name>
</gene>
<name>A0A1Q9CRR3_SYMMI</name>
<dbReference type="AlphaFoldDB" id="A0A1Q9CRR3"/>
<accession>A0A1Q9CRR3</accession>
<evidence type="ECO:0000313" key="1">
    <source>
        <dbReference type="EMBL" id="OLP85595.1"/>
    </source>
</evidence>
<reference evidence="1 2" key="1">
    <citation type="submission" date="2016-02" db="EMBL/GenBank/DDBJ databases">
        <title>Genome analysis of coral dinoflagellate symbionts highlights evolutionary adaptations to a symbiotic lifestyle.</title>
        <authorList>
            <person name="Aranda M."/>
            <person name="Li Y."/>
            <person name="Liew Y.J."/>
            <person name="Baumgarten S."/>
            <person name="Simakov O."/>
            <person name="Wilson M."/>
            <person name="Piel J."/>
            <person name="Ashoor H."/>
            <person name="Bougouffa S."/>
            <person name="Bajic V.B."/>
            <person name="Ryu T."/>
            <person name="Ravasi T."/>
            <person name="Bayer T."/>
            <person name="Micklem G."/>
            <person name="Kim H."/>
            <person name="Bhak J."/>
            <person name="Lajeunesse T.C."/>
            <person name="Voolstra C.R."/>
        </authorList>
    </citation>
    <scope>NUCLEOTIDE SEQUENCE [LARGE SCALE GENOMIC DNA]</scope>
    <source>
        <strain evidence="1 2">CCMP2467</strain>
    </source>
</reference>
<comment type="caution">
    <text evidence="1">The sequence shown here is derived from an EMBL/GenBank/DDBJ whole genome shotgun (WGS) entry which is preliminary data.</text>
</comment>
<keyword evidence="2" id="KW-1185">Reference proteome</keyword>
<protein>
    <submittedName>
        <fullName evidence="1">Uncharacterized protein</fullName>
    </submittedName>
</protein>
<proteinExistence type="predicted"/>
<dbReference type="Proteomes" id="UP000186817">
    <property type="component" value="Unassembled WGS sequence"/>
</dbReference>
<dbReference type="EMBL" id="LSRX01000966">
    <property type="protein sequence ID" value="OLP85595.1"/>
    <property type="molecule type" value="Genomic_DNA"/>
</dbReference>
<organism evidence="1 2">
    <name type="scientific">Symbiodinium microadriaticum</name>
    <name type="common">Dinoflagellate</name>
    <name type="synonym">Zooxanthella microadriatica</name>
    <dbReference type="NCBI Taxonomy" id="2951"/>
    <lineage>
        <taxon>Eukaryota</taxon>
        <taxon>Sar</taxon>
        <taxon>Alveolata</taxon>
        <taxon>Dinophyceae</taxon>
        <taxon>Suessiales</taxon>
        <taxon>Symbiodiniaceae</taxon>
        <taxon>Symbiodinium</taxon>
    </lineage>
</organism>
<sequence>MLECSIQGGLDLVHQARAHIERATLHSWRVAQLASRLLRPGCASQQSFIAVHDRFSSFWSVTCLRLLDKRGPPGCSEFFEAFDRSVSKRDGSRQRALEAANTFSSEEGTSGRMTYHGLDHFATMALLALPAPSLDAPIMSEVLVLLATKFHNHVSTRWAEPPTRQPFSLGPG</sequence>